<evidence type="ECO:0000256" key="3">
    <source>
        <dbReference type="ARBA" id="ARBA00038275"/>
    </source>
</evidence>
<dbReference type="InterPro" id="IPR011990">
    <property type="entry name" value="TPR-like_helical_dom_sf"/>
</dbReference>
<gene>
    <name evidence="7" type="ORF">ENUP19_0284G0078</name>
</gene>
<dbReference type="InterPro" id="IPR025986">
    <property type="entry name" value="RPAP3-like_C"/>
</dbReference>
<accession>A0ABQ0DU24</accession>
<sequence length="227" mass="27010">MGCKGEEYKLKGNEFLQQKRYKEAKEQYTMAIKENPRESIYYGNRSLVEIKLEEYEEAQKDIDLALQCNPLYVKALLRRALISMHFKKYFEAKKDYLYVLELEKGNKEATNALVTIETLINKEDKLNKDVQEIKTSIKCPKEIPSNFDCFERNWKDLNEEERNKYLNYIGIDKFKILASENITSEMINQIAHIKKDDIQWSKCICSFKRISFLKLFVNEEAKKWLNN</sequence>
<organism evidence="7 8">
    <name type="scientific">Entamoeba nuttalli</name>
    <dbReference type="NCBI Taxonomy" id="412467"/>
    <lineage>
        <taxon>Eukaryota</taxon>
        <taxon>Amoebozoa</taxon>
        <taxon>Evosea</taxon>
        <taxon>Archamoebae</taxon>
        <taxon>Mastigamoebida</taxon>
        <taxon>Entamoebidae</taxon>
        <taxon>Entamoeba</taxon>
    </lineage>
</organism>
<dbReference type="Gene3D" id="1.25.40.10">
    <property type="entry name" value="Tetratricopeptide repeat domain"/>
    <property type="match status" value="1"/>
</dbReference>
<protein>
    <recommendedName>
        <fullName evidence="4">RNA polymerase II-associated protein 3</fullName>
    </recommendedName>
</protein>
<dbReference type="PANTHER" id="PTHR46423">
    <property type="entry name" value="RNA POLYMERASE II-ASSOCIATED PROTEIN 3"/>
    <property type="match status" value="1"/>
</dbReference>
<reference evidence="7 8" key="1">
    <citation type="journal article" date="2019" name="PLoS Negl. Trop. Dis.">
        <title>Whole genome sequencing of Entamoeba nuttalli reveals mammalian host-related molecular signatures and a novel octapeptide-repeat surface protein.</title>
        <authorList>
            <person name="Tanaka M."/>
            <person name="Makiuchi T."/>
            <person name="Komiyama T."/>
            <person name="Shiina T."/>
            <person name="Osaki K."/>
            <person name="Tachibana H."/>
        </authorList>
    </citation>
    <scope>NUCLEOTIDE SEQUENCE [LARGE SCALE GENOMIC DNA]</scope>
    <source>
        <strain evidence="7 8">P19-061405</strain>
    </source>
</reference>
<evidence type="ECO:0000256" key="4">
    <source>
        <dbReference type="ARBA" id="ARBA00040133"/>
    </source>
</evidence>
<evidence type="ECO:0000313" key="7">
    <source>
        <dbReference type="EMBL" id="GAB1226345.1"/>
    </source>
</evidence>
<feature type="repeat" description="TPR" evidence="5">
    <location>
        <begin position="5"/>
        <end position="38"/>
    </location>
</feature>
<evidence type="ECO:0000259" key="6">
    <source>
        <dbReference type="Pfam" id="PF13877"/>
    </source>
</evidence>
<comment type="similarity">
    <text evidence="3">Belongs to the RPAP3 family.</text>
</comment>
<dbReference type="Pfam" id="PF13877">
    <property type="entry name" value="RPAP3_C"/>
    <property type="match status" value="1"/>
</dbReference>
<evidence type="ECO:0000256" key="1">
    <source>
        <dbReference type="ARBA" id="ARBA00022737"/>
    </source>
</evidence>
<evidence type="ECO:0000313" key="8">
    <source>
        <dbReference type="Proteomes" id="UP001628156"/>
    </source>
</evidence>
<keyword evidence="2 5" id="KW-0802">TPR repeat</keyword>
<feature type="domain" description="RNA-polymerase II-associated protein 3-like C-terminal" evidence="6">
    <location>
        <begin position="144"/>
        <end position="220"/>
    </location>
</feature>
<evidence type="ECO:0000256" key="2">
    <source>
        <dbReference type="ARBA" id="ARBA00022803"/>
    </source>
</evidence>
<keyword evidence="1" id="KW-0677">Repeat</keyword>
<dbReference type="InterPro" id="IPR051966">
    <property type="entry name" value="RPAP3"/>
</dbReference>
<dbReference type="Proteomes" id="UP001628156">
    <property type="component" value="Unassembled WGS sequence"/>
</dbReference>
<dbReference type="InterPro" id="IPR019734">
    <property type="entry name" value="TPR_rpt"/>
</dbReference>
<comment type="caution">
    <text evidence="7">The sequence shown here is derived from an EMBL/GenBank/DDBJ whole genome shotgun (WGS) entry which is preliminary data.</text>
</comment>
<proteinExistence type="inferred from homology"/>
<dbReference type="SMART" id="SM00028">
    <property type="entry name" value="TPR"/>
    <property type="match status" value="3"/>
</dbReference>
<dbReference type="EMBL" id="BAAFRS010000284">
    <property type="protein sequence ID" value="GAB1226345.1"/>
    <property type="molecule type" value="Genomic_DNA"/>
</dbReference>
<dbReference type="PROSITE" id="PS50005">
    <property type="entry name" value="TPR"/>
    <property type="match status" value="1"/>
</dbReference>
<keyword evidence="8" id="KW-1185">Reference proteome</keyword>
<evidence type="ECO:0000256" key="5">
    <source>
        <dbReference type="PROSITE-ProRule" id="PRU00339"/>
    </source>
</evidence>
<name>A0ABQ0DU24_9EUKA</name>
<dbReference type="SUPFAM" id="SSF48452">
    <property type="entry name" value="TPR-like"/>
    <property type="match status" value="1"/>
</dbReference>
<dbReference type="PANTHER" id="PTHR46423:SF1">
    <property type="entry name" value="RNA POLYMERASE II-ASSOCIATED PROTEIN 3"/>
    <property type="match status" value="1"/>
</dbReference>